<name>A0A087ECM9_9BIFI</name>
<dbReference type="Proteomes" id="UP000029080">
    <property type="component" value="Unassembled WGS sequence"/>
</dbReference>
<evidence type="ECO:0000313" key="1">
    <source>
        <dbReference type="EMBL" id="KFJ05530.1"/>
    </source>
</evidence>
<dbReference type="InterPro" id="IPR000182">
    <property type="entry name" value="GNAT_dom"/>
</dbReference>
<dbReference type="EMBL" id="JGZU01000015">
    <property type="protein sequence ID" value="KFJ05530.1"/>
    <property type="molecule type" value="Genomic_DNA"/>
</dbReference>
<dbReference type="CDD" id="cd04301">
    <property type="entry name" value="NAT_SF"/>
    <property type="match status" value="1"/>
</dbReference>
<accession>A0A087ECM9</accession>
<proteinExistence type="predicted"/>
<dbReference type="Gene3D" id="3.40.630.30">
    <property type="match status" value="1"/>
</dbReference>
<organism evidence="1 2">
    <name type="scientific">Bifidobacterium tsurumiense</name>
    <dbReference type="NCBI Taxonomy" id="356829"/>
    <lineage>
        <taxon>Bacteria</taxon>
        <taxon>Bacillati</taxon>
        <taxon>Actinomycetota</taxon>
        <taxon>Actinomycetes</taxon>
        <taxon>Bifidobacteriales</taxon>
        <taxon>Bifidobacteriaceae</taxon>
        <taxon>Bifidobacterium</taxon>
    </lineage>
</organism>
<dbReference type="PROSITE" id="PS51186">
    <property type="entry name" value="GNAT"/>
    <property type="match status" value="1"/>
</dbReference>
<gene>
    <name evidence="1" type="ORF">BITS_0210</name>
</gene>
<protein>
    <submittedName>
        <fullName evidence="1">Acetyltransferase (GNAT) family protein</fullName>
    </submittedName>
</protein>
<keyword evidence="1" id="KW-0808">Transferase</keyword>
<dbReference type="OrthoDB" id="9805924at2"/>
<dbReference type="GO" id="GO:0016747">
    <property type="term" value="F:acyltransferase activity, transferring groups other than amino-acyl groups"/>
    <property type="evidence" value="ECO:0007669"/>
    <property type="project" value="InterPro"/>
</dbReference>
<dbReference type="RefSeq" id="WP_026641660.1">
    <property type="nucleotide sequence ID" value="NZ_JAXEUP010000020.1"/>
</dbReference>
<dbReference type="SUPFAM" id="SSF55729">
    <property type="entry name" value="Acyl-CoA N-acyltransferases (Nat)"/>
    <property type="match status" value="1"/>
</dbReference>
<dbReference type="InterPro" id="IPR016181">
    <property type="entry name" value="Acyl_CoA_acyltransferase"/>
</dbReference>
<dbReference type="eggNOG" id="COG0456">
    <property type="taxonomic scope" value="Bacteria"/>
</dbReference>
<evidence type="ECO:0000313" key="2">
    <source>
        <dbReference type="Proteomes" id="UP000029080"/>
    </source>
</evidence>
<keyword evidence="2" id="KW-1185">Reference proteome</keyword>
<dbReference type="Pfam" id="PF00583">
    <property type="entry name" value="Acetyltransf_1"/>
    <property type="match status" value="1"/>
</dbReference>
<comment type="caution">
    <text evidence="1">The sequence shown here is derived from an EMBL/GenBank/DDBJ whole genome shotgun (WGS) entry which is preliminary data.</text>
</comment>
<dbReference type="AlphaFoldDB" id="A0A087ECM9"/>
<reference evidence="1 2" key="1">
    <citation type="submission" date="2014-03" db="EMBL/GenBank/DDBJ databases">
        <title>Genomics of Bifidobacteria.</title>
        <authorList>
            <person name="Ventura M."/>
            <person name="Milani C."/>
            <person name="Lugli G.A."/>
        </authorList>
    </citation>
    <scope>NUCLEOTIDE SEQUENCE [LARGE SCALE GENOMIC DNA]</scope>
    <source>
        <strain evidence="1 2">JCM 13495</strain>
    </source>
</reference>
<sequence>MAEQYQFVEVNDTGNPHWTTMLPVLSQLREGLDLEQLNEILGSTRGQRPRFTGLFVGSDCVCVAGWRLMANTHLGLVLYVDDLVVDQTHRSQGYGQLMLEELARIASRAGARAVDLDSGVQRFGAHCFYFANGYSIVSHHFRRMLNDRES</sequence>